<dbReference type="SUPFAM" id="SSF52058">
    <property type="entry name" value="L domain-like"/>
    <property type="match status" value="1"/>
</dbReference>
<dbReference type="Proteomes" id="UP001054902">
    <property type="component" value="Unassembled WGS sequence"/>
</dbReference>
<evidence type="ECO:0000313" key="2">
    <source>
        <dbReference type="Proteomes" id="UP001054902"/>
    </source>
</evidence>
<evidence type="ECO:0000313" key="1">
    <source>
        <dbReference type="EMBL" id="GFH43818.1"/>
    </source>
</evidence>
<sequence length="198" mass="22681">MIWNPQMFLMNRVIFADTVVGIRQSAFKRCKNLEYIKLSLGLEFIGEQAFSECKLSSVFIPPRCRYIGDWSFVGNANLTILNVPRNTQLRIQVFHSTELYERSPFGGNDGSSLLDRVNTWLKNVNNDDQFALHRLCSSFEPTLDMILDTMKDKGGPKAFKEENIIGISPSDYLKENPFANVKEMDIIKGYVHKMMGEL</sequence>
<dbReference type="EMBL" id="BLLK01000019">
    <property type="protein sequence ID" value="GFH43818.1"/>
    <property type="molecule type" value="Genomic_DNA"/>
</dbReference>
<evidence type="ECO:0008006" key="3">
    <source>
        <dbReference type="Google" id="ProtNLM"/>
    </source>
</evidence>
<organism evidence="1 2">
    <name type="scientific">Chaetoceros tenuissimus</name>
    <dbReference type="NCBI Taxonomy" id="426638"/>
    <lineage>
        <taxon>Eukaryota</taxon>
        <taxon>Sar</taxon>
        <taxon>Stramenopiles</taxon>
        <taxon>Ochrophyta</taxon>
        <taxon>Bacillariophyta</taxon>
        <taxon>Coscinodiscophyceae</taxon>
        <taxon>Chaetocerotophycidae</taxon>
        <taxon>Chaetocerotales</taxon>
        <taxon>Chaetocerotaceae</taxon>
        <taxon>Chaetoceros</taxon>
    </lineage>
</organism>
<comment type="caution">
    <text evidence="1">The sequence shown here is derived from an EMBL/GenBank/DDBJ whole genome shotgun (WGS) entry which is preliminary data.</text>
</comment>
<keyword evidence="2" id="KW-1185">Reference proteome</keyword>
<protein>
    <recommendedName>
        <fullName evidence="3">Leucine-rich repeat domain-containing protein</fullName>
    </recommendedName>
</protein>
<dbReference type="InterPro" id="IPR032675">
    <property type="entry name" value="LRR_dom_sf"/>
</dbReference>
<dbReference type="AlphaFoldDB" id="A0AAD3GYU1"/>
<accession>A0AAD3GYU1</accession>
<dbReference type="Pfam" id="PF13306">
    <property type="entry name" value="LRR_5"/>
    <property type="match status" value="1"/>
</dbReference>
<reference evidence="1 2" key="1">
    <citation type="journal article" date="2021" name="Sci. Rep.">
        <title>The genome of the diatom Chaetoceros tenuissimus carries an ancient integrated fragment of an extant virus.</title>
        <authorList>
            <person name="Hongo Y."/>
            <person name="Kimura K."/>
            <person name="Takaki Y."/>
            <person name="Yoshida Y."/>
            <person name="Baba S."/>
            <person name="Kobayashi G."/>
            <person name="Nagasaki K."/>
            <person name="Hano T."/>
            <person name="Tomaru Y."/>
        </authorList>
    </citation>
    <scope>NUCLEOTIDE SEQUENCE [LARGE SCALE GENOMIC DNA]</scope>
    <source>
        <strain evidence="1 2">NIES-3715</strain>
    </source>
</reference>
<dbReference type="InterPro" id="IPR026906">
    <property type="entry name" value="LRR_5"/>
</dbReference>
<gene>
    <name evidence="1" type="ORF">CTEN210_00291</name>
</gene>
<name>A0AAD3GYU1_9STRA</name>
<dbReference type="Gene3D" id="3.80.10.10">
    <property type="entry name" value="Ribonuclease Inhibitor"/>
    <property type="match status" value="1"/>
</dbReference>
<proteinExistence type="predicted"/>